<dbReference type="Pfam" id="PF07963">
    <property type="entry name" value="N_methyl"/>
    <property type="match status" value="1"/>
</dbReference>
<evidence type="ECO:0000256" key="1">
    <source>
        <dbReference type="SAM" id="Phobius"/>
    </source>
</evidence>
<dbReference type="InterPro" id="IPR027558">
    <property type="entry name" value="Pre_pil_HX9DG_C"/>
</dbReference>
<dbReference type="InterPro" id="IPR045584">
    <property type="entry name" value="Pilin-like"/>
</dbReference>
<evidence type="ECO:0000313" key="3">
    <source>
        <dbReference type="EMBL" id="MCO6046959.1"/>
    </source>
</evidence>
<keyword evidence="1" id="KW-0812">Transmembrane</keyword>
<gene>
    <name evidence="3" type="ORF">NG895_23925</name>
</gene>
<dbReference type="PANTHER" id="PTHR30093">
    <property type="entry name" value="GENERAL SECRETION PATHWAY PROTEIN G"/>
    <property type="match status" value="1"/>
</dbReference>
<sequence>MRNQFVGLLGAAPGRDRKTGFTLVELLVVIAIIGVLVALLLPAVQAAREAARRAQCTNNLKQIGLAVLNYETTHGALPPGARLIIDTTGGNWVVKEENSTILLDILPYLENGAVYKQIELDGYVTDQKELAQVSIPAYLCPSQSHDKLIRRPGTFDNLASFDYAASNGSALVGNNSSCSCSQQPAWNDYAIRVRSFIDPNDSNFSGPFSRFGHEIKLRRITDGLSNTIFFGEVRPDCSEHLSGGWVYTNNGNGLVSTVIPLNFDSCADRRSEVDGCLKMCNFNSELGFKGVHPGGVLFLFGDGSVHSLQEDIDHATVYQALGDRADGVPVSLDL</sequence>
<feature type="domain" description="DUF1559" evidence="2">
    <location>
        <begin position="45"/>
        <end position="313"/>
    </location>
</feature>
<keyword evidence="4" id="KW-1185">Reference proteome</keyword>
<accession>A0A9X2FE40</accession>
<dbReference type="InterPro" id="IPR011453">
    <property type="entry name" value="DUF1559"/>
</dbReference>
<reference evidence="3" key="1">
    <citation type="submission" date="2022-06" db="EMBL/GenBank/DDBJ databases">
        <title>Aeoliella straminimaris, a novel planctomycete from sediments.</title>
        <authorList>
            <person name="Vitorino I.R."/>
            <person name="Lage O.M."/>
        </authorList>
    </citation>
    <scope>NUCLEOTIDE SEQUENCE</scope>
    <source>
        <strain evidence="3">ICT_H6.2</strain>
    </source>
</reference>
<dbReference type="EMBL" id="JAMXLR010000081">
    <property type="protein sequence ID" value="MCO6046959.1"/>
    <property type="molecule type" value="Genomic_DNA"/>
</dbReference>
<keyword evidence="1" id="KW-1133">Transmembrane helix</keyword>
<name>A0A9X2FE40_9BACT</name>
<feature type="transmembrane region" description="Helical" evidence="1">
    <location>
        <begin position="20"/>
        <end position="44"/>
    </location>
</feature>
<dbReference type="RefSeq" id="WP_252855071.1">
    <property type="nucleotide sequence ID" value="NZ_JAMXLR010000081.1"/>
</dbReference>
<dbReference type="PANTHER" id="PTHR30093:SF2">
    <property type="entry name" value="TYPE II SECRETION SYSTEM PROTEIN H"/>
    <property type="match status" value="1"/>
</dbReference>
<dbReference type="Proteomes" id="UP001155241">
    <property type="component" value="Unassembled WGS sequence"/>
</dbReference>
<dbReference type="NCBIfam" id="TIGR04294">
    <property type="entry name" value="pre_pil_HX9DG"/>
    <property type="match status" value="1"/>
</dbReference>
<comment type="caution">
    <text evidence="3">The sequence shown here is derived from an EMBL/GenBank/DDBJ whole genome shotgun (WGS) entry which is preliminary data.</text>
</comment>
<evidence type="ECO:0000313" key="4">
    <source>
        <dbReference type="Proteomes" id="UP001155241"/>
    </source>
</evidence>
<keyword evidence="1" id="KW-0472">Membrane</keyword>
<protein>
    <submittedName>
        <fullName evidence="3">DUF1559 domain-containing protein</fullName>
    </submittedName>
</protein>
<dbReference type="PROSITE" id="PS00409">
    <property type="entry name" value="PROKAR_NTER_METHYL"/>
    <property type="match status" value="1"/>
</dbReference>
<dbReference type="AlphaFoldDB" id="A0A9X2FE40"/>
<dbReference type="NCBIfam" id="TIGR02532">
    <property type="entry name" value="IV_pilin_GFxxxE"/>
    <property type="match status" value="1"/>
</dbReference>
<dbReference type="Pfam" id="PF07596">
    <property type="entry name" value="SBP_bac_10"/>
    <property type="match status" value="1"/>
</dbReference>
<proteinExistence type="predicted"/>
<organism evidence="3 4">
    <name type="scientific">Aeoliella straminimaris</name>
    <dbReference type="NCBI Taxonomy" id="2954799"/>
    <lineage>
        <taxon>Bacteria</taxon>
        <taxon>Pseudomonadati</taxon>
        <taxon>Planctomycetota</taxon>
        <taxon>Planctomycetia</taxon>
        <taxon>Pirellulales</taxon>
        <taxon>Lacipirellulaceae</taxon>
        <taxon>Aeoliella</taxon>
    </lineage>
</organism>
<dbReference type="SUPFAM" id="SSF54523">
    <property type="entry name" value="Pili subunits"/>
    <property type="match status" value="1"/>
</dbReference>
<dbReference type="Gene3D" id="3.30.700.10">
    <property type="entry name" value="Glycoprotein, Type 4 Pilin"/>
    <property type="match status" value="1"/>
</dbReference>
<evidence type="ECO:0000259" key="2">
    <source>
        <dbReference type="Pfam" id="PF07596"/>
    </source>
</evidence>
<dbReference type="InterPro" id="IPR012902">
    <property type="entry name" value="N_methyl_site"/>
</dbReference>